<keyword evidence="1" id="KW-1133">Transmembrane helix</keyword>
<protein>
    <recommendedName>
        <fullName evidence="4">Mannosyl-glycoprotein endo-beta-N-acetylglucosamidase-like domain-containing protein</fullName>
    </recommendedName>
</protein>
<name>A0ABW0VRG8_9BACL</name>
<sequence length="376" mass="43261">MRTESVSVLTPTEIRNIRRYVQHKYSDLPSERRAEIVADAMQRIIMKQLPDFPESIKNQLTGELLRDAAVQQQIPVRAEHIFHACLSLDYRDKELFGPIHVWTQQQLNRIIEADWFRMQLDAAVRLKDSDSSGLQSWRTLAGHVVRSNNANDTNSFSTLNSKEPAKVIALPVHKRTYVRSSFFAMLSIVLVTMTLVYGWLMLAPKPSGRLQPPIDTKPAQAIKVHMLNELPSELQYTEVDEKLLVQYLHSKSSLLADKPYLEAILKVAKEKDIHPLLMFAITGQEQAFVPRTHKMAKKIANNPFNVFYSWKAYNTTIEQSARIAATTINRLSKDRPYNKDAITWINREYAEDPNWSKGVTSILQAMKRYIQSDIER</sequence>
<accession>A0ABW0VRG8</accession>
<proteinExistence type="predicted"/>
<dbReference type="RefSeq" id="WP_379186923.1">
    <property type="nucleotide sequence ID" value="NZ_JBHSOW010000016.1"/>
</dbReference>
<gene>
    <name evidence="2" type="ORF">ACFPYJ_04865</name>
</gene>
<dbReference type="Proteomes" id="UP001596047">
    <property type="component" value="Unassembled WGS sequence"/>
</dbReference>
<feature type="transmembrane region" description="Helical" evidence="1">
    <location>
        <begin position="182"/>
        <end position="202"/>
    </location>
</feature>
<keyword evidence="1" id="KW-0812">Transmembrane</keyword>
<evidence type="ECO:0000313" key="3">
    <source>
        <dbReference type="Proteomes" id="UP001596047"/>
    </source>
</evidence>
<evidence type="ECO:0008006" key="4">
    <source>
        <dbReference type="Google" id="ProtNLM"/>
    </source>
</evidence>
<evidence type="ECO:0000256" key="1">
    <source>
        <dbReference type="SAM" id="Phobius"/>
    </source>
</evidence>
<comment type="caution">
    <text evidence="2">The sequence shown here is derived from an EMBL/GenBank/DDBJ whole genome shotgun (WGS) entry which is preliminary data.</text>
</comment>
<keyword evidence="1" id="KW-0472">Membrane</keyword>
<keyword evidence="3" id="KW-1185">Reference proteome</keyword>
<evidence type="ECO:0000313" key="2">
    <source>
        <dbReference type="EMBL" id="MFC5648465.1"/>
    </source>
</evidence>
<dbReference type="EMBL" id="JBHSOW010000016">
    <property type="protein sequence ID" value="MFC5648465.1"/>
    <property type="molecule type" value="Genomic_DNA"/>
</dbReference>
<reference evidence="3" key="1">
    <citation type="journal article" date="2019" name="Int. J. Syst. Evol. Microbiol.">
        <title>The Global Catalogue of Microorganisms (GCM) 10K type strain sequencing project: providing services to taxonomists for standard genome sequencing and annotation.</title>
        <authorList>
            <consortium name="The Broad Institute Genomics Platform"/>
            <consortium name="The Broad Institute Genome Sequencing Center for Infectious Disease"/>
            <person name="Wu L."/>
            <person name="Ma J."/>
        </authorList>
    </citation>
    <scope>NUCLEOTIDE SEQUENCE [LARGE SCALE GENOMIC DNA]</scope>
    <source>
        <strain evidence="3">CGMCC 1.3240</strain>
    </source>
</reference>
<organism evidence="2 3">
    <name type="scientific">Paenibacillus solisilvae</name>
    <dbReference type="NCBI Taxonomy" id="2486751"/>
    <lineage>
        <taxon>Bacteria</taxon>
        <taxon>Bacillati</taxon>
        <taxon>Bacillota</taxon>
        <taxon>Bacilli</taxon>
        <taxon>Bacillales</taxon>
        <taxon>Paenibacillaceae</taxon>
        <taxon>Paenibacillus</taxon>
    </lineage>
</organism>